<dbReference type="InterPro" id="IPR007110">
    <property type="entry name" value="Ig-like_dom"/>
</dbReference>
<protein>
    <recommendedName>
        <fullName evidence="2">Ig-like domain-containing protein</fullName>
    </recommendedName>
</protein>
<feature type="region of interest" description="Disordered" evidence="1">
    <location>
        <begin position="76"/>
        <end position="167"/>
    </location>
</feature>
<organism evidence="3 4">
    <name type="scientific">Penaeus vannamei</name>
    <name type="common">Whiteleg shrimp</name>
    <name type="synonym">Litopenaeus vannamei</name>
    <dbReference type="NCBI Taxonomy" id="6689"/>
    <lineage>
        <taxon>Eukaryota</taxon>
        <taxon>Metazoa</taxon>
        <taxon>Ecdysozoa</taxon>
        <taxon>Arthropoda</taxon>
        <taxon>Crustacea</taxon>
        <taxon>Multicrustacea</taxon>
        <taxon>Malacostraca</taxon>
        <taxon>Eumalacostraca</taxon>
        <taxon>Eucarida</taxon>
        <taxon>Decapoda</taxon>
        <taxon>Dendrobranchiata</taxon>
        <taxon>Penaeoidea</taxon>
        <taxon>Penaeidae</taxon>
        <taxon>Penaeus</taxon>
    </lineage>
</organism>
<evidence type="ECO:0000259" key="2">
    <source>
        <dbReference type="PROSITE" id="PS50835"/>
    </source>
</evidence>
<reference evidence="3 4" key="1">
    <citation type="submission" date="2018-04" db="EMBL/GenBank/DDBJ databases">
        <authorList>
            <person name="Zhang X."/>
            <person name="Yuan J."/>
            <person name="Li F."/>
            <person name="Xiang J."/>
        </authorList>
    </citation>
    <scope>NUCLEOTIDE SEQUENCE [LARGE SCALE GENOMIC DNA]</scope>
    <source>
        <tissue evidence="3">Muscle</tissue>
    </source>
</reference>
<reference evidence="3 4" key="2">
    <citation type="submission" date="2019-01" db="EMBL/GenBank/DDBJ databases">
        <title>The decoding of complex shrimp genome reveals the adaptation for benthos swimmer, frequently molting mechanism and breeding impact on genome.</title>
        <authorList>
            <person name="Sun Y."/>
            <person name="Gao Y."/>
            <person name="Yu Y."/>
        </authorList>
    </citation>
    <scope>NUCLEOTIDE SEQUENCE [LARGE SCALE GENOMIC DNA]</scope>
    <source>
        <tissue evidence="3">Muscle</tissue>
    </source>
</reference>
<keyword evidence="4" id="KW-1185">Reference proteome</keyword>
<dbReference type="EMBL" id="QCYY01002733">
    <property type="protein sequence ID" value="ROT67987.1"/>
    <property type="molecule type" value="Genomic_DNA"/>
</dbReference>
<accession>A0A3R7M042</accession>
<evidence type="ECO:0000313" key="3">
    <source>
        <dbReference type="EMBL" id="ROT67987.1"/>
    </source>
</evidence>
<proteinExistence type="predicted"/>
<feature type="domain" description="Ig-like" evidence="2">
    <location>
        <begin position="314"/>
        <end position="423"/>
    </location>
</feature>
<evidence type="ECO:0000313" key="4">
    <source>
        <dbReference type="Proteomes" id="UP000283509"/>
    </source>
</evidence>
<dbReference type="Proteomes" id="UP000283509">
    <property type="component" value="Unassembled WGS sequence"/>
</dbReference>
<dbReference type="OrthoDB" id="6377422at2759"/>
<evidence type="ECO:0000256" key="1">
    <source>
        <dbReference type="SAM" id="MobiDB-lite"/>
    </source>
</evidence>
<comment type="caution">
    <text evidence="3">The sequence shown here is derived from an EMBL/GenBank/DDBJ whole genome shotgun (WGS) entry which is preliminary data.</text>
</comment>
<feature type="compositionally biased region" description="Gly residues" evidence="1">
    <location>
        <begin position="126"/>
        <end position="135"/>
    </location>
</feature>
<gene>
    <name evidence="3" type="ORF">C7M84_013906</name>
</gene>
<feature type="compositionally biased region" description="Polar residues" evidence="1">
    <location>
        <begin position="138"/>
        <end position="156"/>
    </location>
</feature>
<dbReference type="AlphaFoldDB" id="A0A3R7M042"/>
<name>A0A3R7M042_PENVA</name>
<dbReference type="PROSITE" id="PS50835">
    <property type="entry name" value="IG_LIKE"/>
    <property type="match status" value="1"/>
</dbReference>
<sequence>MPSQGISGGGRCAIYPRHLPTSSGLWPRAASRRAGPPITNRRWQGVTRAANGRREPGGTAEGLRCHTRLLSPVKLESPRQCGSSSLRQLDHPWGPPHPTPHTHTWTASLPGGPLRRDGGARASVGGWAGGRGGMGERSAQSGRGSQAATQPARATTSGVRSPVPPGAGGGASFDLDAFIEAASDPGDVTCGASSMALRRPYLNARVVPATDSLIPINRWASNYRSRNFSLLTTFFEEAPVTWSPRVKSAGYIRSALTLLLISPRVRTTSSHKHLLLIPSKHSATMASHNQLKTSAMFLSGAVLLFLASLSCSLPVDSTSSDQAVIVNGTQVAIAPMADVFVYCRAHVSTTDDLHHYRLEWHDSQAPIPSWNSNVGVFSLGSGTHVPHAYLVFHNFNGANNAGTYTCKLFKGNHLVGSSAVTVSQSSAR</sequence>